<comment type="caution">
    <text evidence="2">The sequence shown here is derived from an EMBL/GenBank/DDBJ whole genome shotgun (WGS) entry which is preliminary data.</text>
</comment>
<dbReference type="GO" id="GO:0003676">
    <property type="term" value="F:nucleic acid binding"/>
    <property type="evidence" value="ECO:0007669"/>
    <property type="project" value="InterPro"/>
</dbReference>
<reference evidence="2" key="1">
    <citation type="submission" date="2021-01" db="EMBL/GenBank/DDBJ databases">
        <authorList>
            <consortium name="Genoscope - CEA"/>
            <person name="William W."/>
        </authorList>
    </citation>
    <scope>NUCLEOTIDE SEQUENCE</scope>
</reference>
<organism evidence="2 3">
    <name type="scientific">Paramecium primaurelia</name>
    <dbReference type="NCBI Taxonomy" id="5886"/>
    <lineage>
        <taxon>Eukaryota</taxon>
        <taxon>Sar</taxon>
        <taxon>Alveolata</taxon>
        <taxon>Ciliophora</taxon>
        <taxon>Intramacronucleata</taxon>
        <taxon>Oligohymenophorea</taxon>
        <taxon>Peniculida</taxon>
        <taxon>Parameciidae</taxon>
        <taxon>Paramecium</taxon>
    </lineage>
</organism>
<gene>
    <name evidence="2" type="ORF">PPRIM_AZ9-3.1.T1140111</name>
</gene>
<dbReference type="GO" id="GO:0032259">
    <property type="term" value="P:methylation"/>
    <property type="evidence" value="ECO:0007669"/>
    <property type="project" value="InterPro"/>
</dbReference>
<dbReference type="Proteomes" id="UP000688137">
    <property type="component" value="Unassembled WGS sequence"/>
</dbReference>
<dbReference type="InterPro" id="IPR002052">
    <property type="entry name" value="DNA_methylase_N6_adenine_CS"/>
</dbReference>
<dbReference type="EMBL" id="CAJJDM010000117">
    <property type="protein sequence ID" value="CAD8101104.1"/>
    <property type="molecule type" value="Genomic_DNA"/>
</dbReference>
<dbReference type="CDD" id="cd02440">
    <property type="entry name" value="AdoMet_MTases"/>
    <property type="match status" value="1"/>
</dbReference>
<name>A0A8S1PDS9_PARPR</name>
<feature type="domain" description="Methyltransferase" evidence="1">
    <location>
        <begin position="251"/>
        <end position="445"/>
    </location>
</feature>
<evidence type="ECO:0000259" key="1">
    <source>
        <dbReference type="Pfam" id="PF13847"/>
    </source>
</evidence>
<evidence type="ECO:0000313" key="2">
    <source>
        <dbReference type="EMBL" id="CAD8101104.1"/>
    </source>
</evidence>
<dbReference type="AlphaFoldDB" id="A0A8S1PDS9"/>
<dbReference type="OMA" id="SRMCLIV"/>
<dbReference type="InterPro" id="IPR025714">
    <property type="entry name" value="Methyltranfer_dom"/>
</dbReference>
<protein>
    <recommendedName>
        <fullName evidence="1">Methyltransferase domain-containing protein</fullName>
    </recommendedName>
</protein>
<proteinExistence type="predicted"/>
<sequence length="458" mass="53468">MINRFFRLYFCSSIKIEPVNIHYQDGLFDTTYGLLKMTRNPYLNQKQLESITNSYFLVDGVGSNFIKSLFKKDMNSLIIFDCEKMHLRNAIEIYQATKKQIDLQFFGTPKRPRNPFSKCKGPKDIFNLYRHIQNQQKLMLSRMCLIVSYNGEVRIQGTLPECGDLKYHLEEQPENISQIGYRKYNYLLPFSAYQGIVTAYNYEKEGVAIEFLNYKKIYALYGVFPPTQRQYQVLFHSYMQKLVKIHDVTHSSLYNVIDLGCGTGVLGFIANDVLLRSFKDKEINIYSLDNVENAVKSAKINSQCLEYKNYTAELGDITDIDTLQYQLTVFKYPAKFNLIIANPPWIQASKIRIDDSIENTVTDPDGIMLKSVFEFANKYLQIESLDSTKGRLILIYSDLSQLLELQEKEKVQDLCREYKMGITYYSELPFHIKDPQNVDPLLQYKQNSKVQLFEIRKI</sequence>
<evidence type="ECO:0000313" key="3">
    <source>
        <dbReference type="Proteomes" id="UP000688137"/>
    </source>
</evidence>
<dbReference type="Pfam" id="PF13847">
    <property type="entry name" value="Methyltransf_31"/>
    <property type="match status" value="1"/>
</dbReference>
<dbReference type="GO" id="GO:0008168">
    <property type="term" value="F:methyltransferase activity"/>
    <property type="evidence" value="ECO:0007669"/>
    <property type="project" value="InterPro"/>
</dbReference>
<dbReference type="PROSITE" id="PS00092">
    <property type="entry name" value="N6_MTASE"/>
    <property type="match status" value="1"/>
</dbReference>
<accession>A0A8S1PDS9</accession>
<keyword evidence="3" id="KW-1185">Reference proteome</keyword>